<dbReference type="AlphaFoldDB" id="A0A6G6SRG1"/>
<keyword evidence="1" id="KW-0614">Plasmid</keyword>
<dbReference type="SUPFAM" id="SSF81301">
    <property type="entry name" value="Nucleotidyltransferase"/>
    <property type="match status" value="1"/>
</dbReference>
<dbReference type="Gene3D" id="3.30.460.10">
    <property type="entry name" value="Beta Polymerase, domain 2"/>
    <property type="match status" value="1"/>
</dbReference>
<dbReference type="Proteomes" id="UP000503287">
    <property type="component" value="Plasmid pZN3-tetX-171kb"/>
</dbReference>
<evidence type="ECO:0008006" key="3">
    <source>
        <dbReference type="Google" id="ProtNLM"/>
    </source>
</evidence>
<reference evidence="1 2" key="1">
    <citation type="submission" date="2020-01" db="EMBL/GenBank/DDBJ databases">
        <title>The genomic epidemiology of tigecycline resistance gene tet(X) variants in a swine farm in China.</title>
        <authorList>
            <person name="Peng K."/>
            <person name="Li R."/>
        </authorList>
    </citation>
    <scope>NUCLEOTIDE SEQUENCE [LARGE SCALE GENOMIC DNA]</scope>
    <source>
        <strain evidence="1 2">ZN3</strain>
        <plasmid evidence="1 2">pZN3-tetX-171kb</plasmid>
    </source>
</reference>
<dbReference type="Pfam" id="PF04229">
    <property type="entry name" value="GrpB"/>
    <property type="match status" value="1"/>
</dbReference>
<name>A0A6G6SRG1_PROVU</name>
<accession>A0A6G6SRG1</accession>
<dbReference type="EMBL" id="CP047345">
    <property type="protein sequence ID" value="QIF96270.1"/>
    <property type="molecule type" value="Genomic_DNA"/>
</dbReference>
<dbReference type="InterPro" id="IPR007344">
    <property type="entry name" value="GrpB/CoaE"/>
</dbReference>
<dbReference type="InterPro" id="IPR043519">
    <property type="entry name" value="NT_sf"/>
</dbReference>
<dbReference type="PANTHER" id="PTHR34822">
    <property type="entry name" value="GRPB DOMAIN PROTEIN (AFU_ORTHOLOGUE AFUA_1G01530)"/>
    <property type="match status" value="1"/>
</dbReference>
<organism evidence="1 2">
    <name type="scientific">Proteus vulgaris</name>
    <dbReference type="NCBI Taxonomy" id="585"/>
    <lineage>
        <taxon>Bacteria</taxon>
        <taxon>Pseudomonadati</taxon>
        <taxon>Pseudomonadota</taxon>
        <taxon>Gammaproteobacteria</taxon>
        <taxon>Enterobacterales</taxon>
        <taxon>Morganellaceae</taxon>
        <taxon>Proteus</taxon>
    </lineage>
</organism>
<dbReference type="PANTHER" id="PTHR34822:SF1">
    <property type="entry name" value="GRPB FAMILY PROTEIN"/>
    <property type="match status" value="1"/>
</dbReference>
<geneLocation type="plasmid" evidence="1 2">
    <name>pZN3-tetX-171kb</name>
</geneLocation>
<sequence length="109" mass="12303">MRCHNGVTSTSFLLESISITSAPESAYDHVGSTAVEGLAAKPIIDIDLIVENPEDEASYLLALEALGYELTIREPSWYQHRMLKLHHPMVNLHVFGKDCPEYYRHLHTP</sequence>
<evidence type="ECO:0000313" key="1">
    <source>
        <dbReference type="EMBL" id="QIF96270.1"/>
    </source>
</evidence>
<protein>
    <recommendedName>
        <fullName evidence="3">GrpB family protein</fullName>
    </recommendedName>
</protein>
<evidence type="ECO:0000313" key="2">
    <source>
        <dbReference type="Proteomes" id="UP000503287"/>
    </source>
</evidence>
<proteinExistence type="predicted"/>
<keyword evidence="2" id="KW-1185">Reference proteome</keyword>
<gene>
    <name evidence="1" type="ORF">GTH24_20390</name>
</gene>